<dbReference type="GO" id="GO:0003676">
    <property type="term" value="F:nucleic acid binding"/>
    <property type="evidence" value="ECO:0007669"/>
    <property type="project" value="InterPro"/>
</dbReference>
<feature type="domain" description="Integrase catalytic" evidence="1">
    <location>
        <begin position="4"/>
        <end position="180"/>
    </location>
</feature>
<name>A0AAW1JG49_POPJA</name>
<comment type="caution">
    <text evidence="2">The sequence shown here is derived from an EMBL/GenBank/DDBJ whole genome shotgun (WGS) entry which is preliminary data.</text>
</comment>
<keyword evidence="3" id="KW-1185">Reference proteome</keyword>
<dbReference type="AlphaFoldDB" id="A0AAW1JG49"/>
<dbReference type="SUPFAM" id="SSF53098">
    <property type="entry name" value="Ribonuclease H-like"/>
    <property type="match status" value="1"/>
</dbReference>
<reference evidence="2 3" key="1">
    <citation type="journal article" date="2024" name="BMC Genomics">
        <title>De novo assembly and annotation of Popillia japonica's genome with initial clues to its potential as an invasive pest.</title>
        <authorList>
            <person name="Cucini C."/>
            <person name="Boschi S."/>
            <person name="Funari R."/>
            <person name="Cardaioli E."/>
            <person name="Iannotti N."/>
            <person name="Marturano G."/>
            <person name="Paoli F."/>
            <person name="Bruttini M."/>
            <person name="Carapelli A."/>
            <person name="Frati F."/>
            <person name="Nardi F."/>
        </authorList>
    </citation>
    <scope>NUCLEOTIDE SEQUENCE [LARGE SCALE GENOMIC DNA]</scope>
    <source>
        <strain evidence="2">DMR45628</strain>
    </source>
</reference>
<dbReference type="PANTHER" id="PTHR37984:SF5">
    <property type="entry name" value="PROTEIN NYNRIN-LIKE"/>
    <property type="match status" value="1"/>
</dbReference>
<dbReference type="InterPro" id="IPR036397">
    <property type="entry name" value="RNaseH_sf"/>
</dbReference>
<dbReference type="Gene3D" id="3.30.420.10">
    <property type="entry name" value="Ribonuclease H-like superfamily/Ribonuclease H"/>
    <property type="match status" value="1"/>
</dbReference>
<dbReference type="Pfam" id="PF00665">
    <property type="entry name" value="rve"/>
    <property type="match status" value="1"/>
</dbReference>
<protein>
    <submittedName>
        <fullName evidence="2">Integrase core domain</fullName>
    </submittedName>
</protein>
<proteinExistence type="predicted"/>
<gene>
    <name evidence="2" type="ORF">QE152_g30013</name>
</gene>
<evidence type="ECO:0000259" key="1">
    <source>
        <dbReference type="PROSITE" id="PS50994"/>
    </source>
</evidence>
<dbReference type="GO" id="GO:0015074">
    <property type="term" value="P:DNA integration"/>
    <property type="evidence" value="ECO:0007669"/>
    <property type="project" value="InterPro"/>
</dbReference>
<dbReference type="PANTHER" id="PTHR37984">
    <property type="entry name" value="PROTEIN CBG26694"/>
    <property type="match status" value="1"/>
</dbReference>
<dbReference type="InterPro" id="IPR012337">
    <property type="entry name" value="RNaseH-like_sf"/>
</dbReference>
<accession>A0AAW1JG49</accession>
<dbReference type="InterPro" id="IPR050951">
    <property type="entry name" value="Retrovirus_Pol_polyprotein"/>
</dbReference>
<organism evidence="2 3">
    <name type="scientific">Popillia japonica</name>
    <name type="common">Japanese beetle</name>
    <dbReference type="NCBI Taxonomy" id="7064"/>
    <lineage>
        <taxon>Eukaryota</taxon>
        <taxon>Metazoa</taxon>
        <taxon>Ecdysozoa</taxon>
        <taxon>Arthropoda</taxon>
        <taxon>Hexapoda</taxon>
        <taxon>Insecta</taxon>
        <taxon>Pterygota</taxon>
        <taxon>Neoptera</taxon>
        <taxon>Endopterygota</taxon>
        <taxon>Coleoptera</taxon>
        <taxon>Polyphaga</taxon>
        <taxon>Scarabaeiformia</taxon>
        <taxon>Scarabaeidae</taxon>
        <taxon>Rutelinae</taxon>
        <taxon>Popillia</taxon>
    </lineage>
</organism>
<dbReference type="PROSITE" id="PS50994">
    <property type="entry name" value="INTEGRASE"/>
    <property type="match status" value="1"/>
</dbReference>
<dbReference type="Proteomes" id="UP001458880">
    <property type="component" value="Unassembled WGS sequence"/>
</dbReference>
<dbReference type="EMBL" id="JASPKY010000395">
    <property type="protein sequence ID" value="KAK9702335.1"/>
    <property type="molecule type" value="Genomic_DNA"/>
</dbReference>
<sequence length="220" mass="25660">MISEELKPYYYRREQLHLEHGCILWGVRIVVPPRFREAILNEIHSSHLGMNKCKSIAKWLEVFKMQQTHAKHVINCLRSLFARYGLPDTLVSDNGPPFFSTEFEEYMQKNGIKHLFSPPYHAQSNGAAENCVKLVKNALKKAFDERKDLDEALEVFLFNYRISEHCSTKSSPANLLFGRNLKTRLDLLRPSYSNIIRDKQQFQSIVQLKVVRLIYYLAAI</sequence>
<evidence type="ECO:0000313" key="3">
    <source>
        <dbReference type="Proteomes" id="UP001458880"/>
    </source>
</evidence>
<dbReference type="InterPro" id="IPR001584">
    <property type="entry name" value="Integrase_cat-core"/>
</dbReference>
<evidence type="ECO:0000313" key="2">
    <source>
        <dbReference type="EMBL" id="KAK9702335.1"/>
    </source>
</evidence>